<reference evidence="2 3" key="1">
    <citation type="journal article" date="2020" name="mSystems">
        <title>Defining Genomic and Predicted Metabolic Features of the Acetobacterium Genus.</title>
        <authorList>
            <person name="Ross D.E."/>
            <person name="Marshall C.W."/>
            <person name="Gulliver D."/>
            <person name="May H.D."/>
            <person name="Norman R.S."/>
        </authorList>
    </citation>
    <scope>NUCLEOTIDE SEQUENCE [LARGE SCALE GENOMIC DNA]</scope>
    <source>
        <strain evidence="2 3">DSM 4132</strain>
    </source>
</reference>
<keyword evidence="1" id="KW-1133">Transmembrane helix</keyword>
<name>A0ABR6YYK2_9FIRM</name>
<gene>
    <name evidence="2" type="ORF">GH811_11175</name>
</gene>
<comment type="caution">
    <text evidence="2">The sequence shown here is derived from an EMBL/GenBank/DDBJ whole genome shotgun (WGS) entry which is preliminary data.</text>
</comment>
<dbReference type="RefSeq" id="WP_186894477.1">
    <property type="nucleotide sequence ID" value="NZ_WJBE01000008.1"/>
</dbReference>
<protein>
    <submittedName>
        <fullName evidence="2">DUF1294 domain-containing protein</fullName>
    </submittedName>
</protein>
<evidence type="ECO:0000313" key="3">
    <source>
        <dbReference type="Proteomes" id="UP000622405"/>
    </source>
</evidence>
<feature type="transmembrane region" description="Helical" evidence="1">
    <location>
        <begin position="64"/>
        <end position="86"/>
    </location>
</feature>
<evidence type="ECO:0000313" key="2">
    <source>
        <dbReference type="EMBL" id="MBC3900179.1"/>
    </source>
</evidence>
<dbReference type="InterPro" id="IPR010718">
    <property type="entry name" value="DUF1294"/>
</dbReference>
<dbReference type="Proteomes" id="UP000622405">
    <property type="component" value="Unassembled WGS sequence"/>
</dbReference>
<dbReference type="Pfam" id="PF06961">
    <property type="entry name" value="DUF1294"/>
    <property type="match status" value="1"/>
</dbReference>
<evidence type="ECO:0000256" key="1">
    <source>
        <dbReference type="SAM" id="Phobius"/>
    </source>
</evidence>
<sequence length="90" mass="10466">MNYFISYLVAVNLITFIFFWNDKRRSKKEAWRISEKTLIGLCLVGGSIGGFLGMRVFHHKTKHFLFAWGIPIILILQIGLGLLFFFKVLN</sequence>
<feature type="transmembrane region" description="Helical" evidence="1">
    <location>
        <begin position="38"/>
        <end position="58"/>
    </location>
</feature>
<proteinExistence type="predicted"/>
<keyword evidence="3" id="KW-1185">Reference proteome</keyword>
<organism evidence="2 3">
    <name type="scientific">Acetobacterium malicum</name>
    <dbReference type="NCBI Taxonomy" id="52692"/>
    <lineage>
        <taxon>Bacteria</taxon>
        <taxon>Bacillati</taxon>
        <taxon>Bacillota</taxon>
        <taxon>Clostridia</taxon>
        <taxon>Eubacteriales</taxon>
        <taxon>Eubacteriaceae</taxon>
        <taxon>Acetobacterium</taxon>
    </lineage>
</organism>
<keyword evidence="1" id="KW-0812">Transmembrane</keyword>
<dbReference type="EMBL" id="WJBE01000008">
    <property type="protein sequence ID" value="MBC3900179.1"/>
    <property type="molecule type" value="Genomic_DNA"/>
</dbReference>
<feature type="transmembrane region" description="Helical" evidence="1">
    <location>
        <begin position="6"/>
        <end position="22"/>
    </location>
</feature>
<keyword evidence="1" id="KW-0472">Membrane</keyword>
<accession>A0ABR6YYK2</accession>